<keyword evidence="4" id="KW-1185">Reference proteome</keyword>
<gene>
    <name evidence="3" type="ORF">MMG00_13400</name>
</gene>
<name>A0ABY3WZV4_9GAMM</name>
<proteinExistence type="inferred from homology"/>
<evidence type="ECO:0000313" key="4">
    <source>
        <dbReference type="Proteomes" id="UP000829542"/>
    </source>
</evidence>
<comment type="similarity">
    <text evidence="1">Belongs to the carbon-nitrogen hydrolase superfamily. NIT1/NIT2 family.</text>
</comment>
<dbReference type="PROSITE" id="PS01227">
    <property type="entry name" value="UPF0012"/>
    <property type="match status" value="1"/>
</dbReference>
<accession>A0ABY3WZV4</accession>
<dbReference type="PANTHER" id="PTHR23088:SF27">
    <property type="entry name" value="DEAMINATED GLUTATHIONE AMIDASE"/>
    <property type="match status" value="1"/>
</dbReference>
<dbReference type="CDD" id="cd07581">
    <property type="entry name" value="nitrilase_3"/>
    <property type="match status" value="1"/>
</dbReference>
<evidence type="ECO:0000256" key="1">
    <source>
        <dbReference type="ARBA" id="ARBA00010613"/>
    </source>
</evidence>
<dbReference type="EMBL" id="CP093379">
    <property type="protein sequence ID" value="UNM96174.1"/>
    <property type="molecule type" value="Genomic_DNA"/>
</dbReference>
<sequence length="262" mass="28627">MKVALGQFKVVANWQENADRCIEFMNEAEANGAKLLLLPEAVLARDITDPMAILTSAQALDGPFMTQILKASRQQALTTIFTVNVPASEGKVFNALVVIKGGEIIARYDKLHLYDAFSVQESLTVSPGTKIPELVEVEGFKIGLMTCYDLRFPELARSLALQGADLFVAPSAWVKGAQKEHHWQVLTTARALENTCYMLAVSECGPINIGNSLVVDPLGVVIAQMSEMPGLLFAEIDQERLAMARKQLPVLQNSRFAAPVLQ</sequence>
<dbReference type="InterPro" id="IPR047999">
    <property type="entry name" value="De_GSH_amidase"/>
</dbReference>
<dbReference type="Pfam" id="PF00795">
    <property type="entry name" value="CN_hydrolase"/>
    <property type="match status" value="1"/>
</dbReference>
<dbReference type="Gene3D" id="3.60.110.10">
    <property type="entry name" value="Carbon-nitrogen hydrolase"/>
    <property type="match status" value="1"/>
</dbReference>
<evidence type="ECO:0000313" key="3">
    <source>
        <dbReference type="EMBL" id="UNM96174.1"/>
    </source>
</evidence>
<protein>
    <submittedName>
        <fullName evidence="3">Deaminated glutathione amidase</fullName>
    </submittedName>
</protein>
<dbReference type="PANTHER" id="PTHR23088">
    <property type="entry name" value="NITRILASE-RELATED"/>
    <property type="match status" value="1"/>
</dbReference>
<dbReference type="Proteomes" id="UP000829542">
    <property type="component" value="Chromosome"/>
</dbReference>
<dbReference type="RefSeq" id="WP_242149191.1">
    <property type="nucleotide sequence ID" value="NZ_CP093379.1"/>
</dbReference>
<reference evidence="3 4" key="1">
    <citation type="submission" date="2022-03" db="EMBL/GenBank/DDBJ databases">
        <title>Ignatzschineria rhizosphaerae HR5S32.</title>
        <authorList>
            <person name="Sun J.Q."/>
            <person name="Feng J.Y."/>
        </authorList>
    </citation>
    <scope>NUCLEOTIDE SEQUENCE [LARGE SCALE GENOMIC DNA]</scope>
    <source>
        <strain evidence="3 4">HR5S32</strain>
    </source>
</reference>
<dbReference type="SUPFAM" id="SSF56317">
    <property type="entry name" value="Carbon-nitrogen hydrolase"/>
    <property type="match status" value="1"/>
</dbReference>
<dbReference type="InterPro" id="IPR001110">
    <property type="entry name" value="UPF0012_CS"/>
</dbReference>
<dbReference type="NCBIfam" id="NF033621">
    <property type="entry name" value="de_GSH_amidase"/>
    <property type="match status" value="1"/>
</dbReference>
<evidence type="ECO:0000259" key="2">
    <source>
        <dbReference type="PROSITE" id="PS50263"/>
    </source>
</evidence>
<dbReference type="PROSITE" id="PS50263">
    <property type="entry name" value="CN_HYDROLASE"/>
    <property type="match status" value="1"/>
</dbReference>
<feature type="domain" description="CN hydrolase" evidence="2">
    <location>
        <begin position="1"/>
        <end position="238"/>
    </location>
</feature>
<organism evidence="3 4">
    <name type="scientific">Ignatzschineria rhizosphaerae</name>
    <dbReference type="NCBI Taxonomy" id="2923279"/>
    <lineage>
        <taxon>Bacteria</taxon>
        <taxon>Pseudomonadati</taxon>
        <taxon>Pseudomonadota</taxon>
        <taxon>Gammaproteobacteria</taxon>
        <taxon>Cardiobacteriales</taxon>
        <taxon>Ignatzschineriaceae</taxon>
        <taxon>Ignatzschineria</taxon>
    </lineage>
</organism>
<dbReference type="InterPro" id="IPR003010">
    <property type="entry name" value="C-N_Hydrolase"/>
</dbReference>
<dbReference type="InterPro" id="IPR036526">
    <property type="entry name" value="C-N_Hydrolase_sf"/>
</dbReference>